<organism evidence="2 3">
    <name type="scientific">Gemmata palustris</name>
    <dbReference type="NCBI Taxonomy" id="2822762"/>
    <lineage>
        <taxon>Bacteria</taxon>
        <taxon>Pseudomonadati</taxon>
        <taxon>Planctomycetota</taxon>
        <taxon>Planctomycetia</taxon>
        <taxon>Gemmatales</taxon>
        <taxon>Gemmataceae</taxon>
        <taxon>Gemmata</taxon>
    </lineage>
</organism>
<proteinExistence type="predicted"/>
<dbReference type="EMBL" id="JAGKQQ010000002">
    <property type="protein sequence ID" value="MBP3960709.1"/>
    <property type="molecule type" value="Genomic_DNA"/>
</dbReference>
<protein>
    <recommendedName>
        <fullName evidence="1">Putative adhesin Stv domain-containing protein</fullName>
    </recommendedName>
</protein>
<evidence type="ECO:0000313" key="2">
    <source>
        <dbReference type="EMBL" id="MBP3960709.1"/>
    </source>
</evidence>
<comment type="caution">
    <text evidence="2">The sequence shown here is derived from an EMBL/GenBank/DDBJ whole genome shotgun (WGS) entry which is preliminary data.</text>
</comment>
<sequence length="224" mass="25330">MSKKDILRGDVEYAPIEVGSWIYVWTPGGQKPQPDRSRACMISAHGETSLITSGAGAPKHVYLAYYCPHGSNISGSSLMLSATRQLKVKELFGPGQAKQDYKLTKYQGSHSGANETYGKIQTGVHRRAREKDVEKNHAESKRLLQKRSVEDWERSRLEGMSMVKDVVYDIVTIRNRLFSFGTPTLFSVVADLEKAGFYYSTVHCFFCRGFGKDDDENYRAERRN</sequence>
<dbReference type="RefSeq" id="WP_210663017.1">
    <property type="nucleotide sequence ID" value="NZ_JAGKQQ010000002.1"/>
</dbReference>
<dbReference type="Pfam" id="PF21527">
    <property type="entry name" value="Stv"/>
    <property type="match status" value="1"/>
</dbReference>
<accession>A0ABS5C444</accession>
<dbReference type="SUPFAM" id="SSF57924">
    <property type="entry name" value="Inhibitor of apoptosis (IAP) repeat"/>
    <property type="match status" value="1"/>
</dbReference>
<evidence type="ECO:0000259" key="1">
    <source>
        <dbReference type="Pfam" id="PF21527"/>
    </source>
</evidence>
<keyword evidence="3" id="KW-1185">Reference proteome</keyword>
<name>A0ABS5C444_9BACT</name>
<dbReference type="Proteomes" id="UP000676565">
    <property type="component" value="Unassembled WGS sequence"/>
</dbReference>
<reference evidence="2 3" key="1">
    <citation type="submission" date="2021-04" db="EMBL/GenBank/DDBJ databases">
        <authorList>
            <person name="Ivanova A."/>
        </authorList>
    </citation>
    <scope>NUCLEOTIDE SEQUENCE [LARGE SCALE GENOMIC DNA]</scope>
    <source>
        <strain evidence="2 3">G18</strain>
    </source>
</reference>
<feature type="domain" description="Putative adhesin Stv" evidence="1">
    <location>
        <begin position="40"/>
        <end position="208"/>
    </location>
</feature>
<dbReference type="InterPro" id="IPR049002">
    <property type="entry name" value="Stv"/>
</dbReference>
<evidence type="ECO:0000313" key="3">
    <source>
        <dbReference type="Proteomes" id="UP000676565"/>
    </source>
</evidence>
<gene>
    <name evidence="2" type="ORF">J8F10_36250</name>
</gene>